<evidence type="ECO:0000256" key="7">
    <source>
        <dbReference type="ARBA" id="ARBA00023004"/>
    </source>
</evidence>
<dbReference type="InterPro" id="IPR036396">
    <property type="entry name" value="Cyt_P450_sf"/>
</dbReference>
<evidence type="ECO:0000256" key="8">
    <source>
        <dbReference type="ARBA" id="ARBA00023033"/>
    </source>
</evidence>
<evidence type="ECO:0000256" key="9">
    <source>
        <dbReference type="PIRSR" id="PIRSR602401-1"/>
    </source>
</evidence>
<evidence type="ECO:0000256" key="5">
    <source>
        <dbReference type="ARBA" id="ARBA00022723"/>
    </source>
</evidence>
<protein>
    <submittedName>
        <fullName evidence="12">Cytochrome p450 monooxygenase pc-bph</fullName>
    </submittedName>
</protein>
<dbReference type="EMBL" id="LN483273">
    <property type="protein sequence ID" value="CDZ98075.1"/>
    <property type="molecule type" value="Genomic_DNA"/>
</dbReference>
<name>A0A0F7SI53_PHARH</name>
<keyword evidence="8 10" id="KW-0503">Monooxygenase</keyword>
<evidence type="ECO:0000256" key="1">
    <source>
        <dbReference type="ARBA" id="ARBA00001971"/>
    </source>
</evidence>
<evidence type="ECO:0000313" key="12">
    <source>
        <dbReference type="EMBL" id="CDZ98075.1"/>
    </source>
</evidence>
<reference evidence="12" key="1">
    <citation type="submission" date="2014-08" db="EMBL/GenBank/DDBJ databases">
        <authorList>
            <person name="Sharma Rahul"/>
            <person name="Thines Marco"/>
        </authorList>
    </citation>
    <scope>NUCLEOTIDE SEQUENCE</scope>
</reference>
<keyword evidence="4 9" id="KW-0349">Heme</keyword>
<dbReference type="InterPro" id="IPR017972">
    <property type="entry name" value="Cyt_P450_CS"/>
</dbReference>
<feature type="region of interest" description="Disordered" evidence="11">
    <location>
        <begin position="284"/>
        <end position="310"/>
    </location>
</feature>
<dbReference type="CDD" id="cd11061">
    <property type="entry name" value="CYP67-like"/>
    <property type="match status" value="1"/>
</dbReference>
<dbReference type="GO" id="GO:0004497">
    <property type="term" value="F:monooxygenase activity"/>
    <property type="evidence" value="ECO:0007669"/>
    <property type="project" value="UniProtKB-KW"/>
</dbReference>
<keyword evidence="6 10" id="KW-0560">Oxidoreductase</keyword>
<dbReference type="AlphaFoldDB" id="A0A0F7SI53"/>
<dbReference type="InterPro" id="IPR001128">
    <property type="entry name" value="Cyt_P450"/>
</dbReference>
<evidence type="ECO:0000256" key="10">
    <source>
        <dbReference type="RuleBase" id="RU000461"/>
    </source>
</evidence>
<dbReference type="GO" id="GO:0020037">
    <property type="term" value="F:heme binding"/>
    <property type="evidence" value="ECO:0007669"/>
    <property type="project" value="InterPro"/>
</dbReference>
<dbReference type="Gene3D" id="1.10.630.10">
    <property type="entry name" value="Cytochrome P450"/>
    <property type="match status" value="1"/>
</dbReference>
<dbReference type="Pfam" id="PF00067">
    <property type="entry name" value="p450"/>
    <property type="match status" value="1"/>
</dbReference>
<evidence type="ECO:0000256" key="4">
    <source>
        <dbReference type="ARBA" id="ARBA00022617"/>
    </source>
</evidence>
<dbReference type="PROSITE" id="PS00086">
    <property type="entry name" value="CYTOCHROME_P450"/>
    <property type="match status" value="1"/>
</dbReference>
<dbReference type="PRINTS" id="PR00463">
    <property type="entry name" value="EP450I"/>
</dbReference>
<evidence type="ECO:0000256" key="2">
    <source>
        <dbReference type="ARBA" id="ARBA00005179"/>
    </source>
</evidence>
<dbReference type="GO" id="GO:0016705">
    <property type="term" value="F:oxidoreductase activity, acting on paired donors, with incorporation or reduction of molecular oxygen"/>
    <property type="evidence" value="ECO:0007669"/>
    <property type="project" value="InterPro"/>
</dbReference>
<dbReference type="SUPFAM" id="SSF48264">
    <property type="entry name" value="Cytochrome P450"/>
    <property type="match status" value="1"/>
</dbReference>
<dbReference type="GO" id="GO:0005506">
    <property type="term" value="F:iron ion binding"/>
    <property type="evidence" value="ECO:0007669"/>
    <property type="project" value="InterPro"/>
</dbReference>
<keyword evidence="7 9" id="KW-0408">Iron</keyword>
<dbReference type="PANTHER" id="PTHR24305:SF29">
    <property type="entry name" value="BENZOATE-PARA-HYDROXYLASE"/>
    <property type="match status" value="1"/>
</dbReference>
<dbReference type="PANTHER" id="PTHR24305">
    <property type="entry name" value="CYTOCHROME P450"/>
    <property type="match status" value="1"/>
</dbReference>
<comment type="pathway">
    <text evidence="2">Secondary metabolite biosynthesis.</text>
</comment>
<evidence type="ECO:0000256" key="3">
    <source>
        <dbReference type="ARBA" id="ARBA00010617"/>
    </source>
</evidence>
<dbReference type="InterPro" id="IPR002401">
    <property type="entry name" value="Cyt_P450_E_grp-I"/>
</dbReference>
<comment type="cofactor">
    <cofactor evidence="1 9">
        <name>heme</name>
        <dbReference type="ChEBI" id="CHEBI:30413"/>
    </cofactor>
</comment>
<proteinExistence type="inferred from homology"/>
<dbReference type="InterPro" id="IPR050121">
    <property type="entry name" value="Cytochrome_P450_monoxygenase"/>
</dbReference>
<accession>A0A0F7SI53</accession>
<sequence length="531" mass="59153">MGVFELSFPTLSIGLFILTLILYRLVLWPAESSVATIPGPLLARYSPFWLARSAWNGTRSLQVHEAHRTYGKFVRLAPNHVSIADPAAIPIVLGHGTGFLKSEFYDAFVSIRRGVFNTRDRKEHTRKRKLISNVFSQKNVLDFTSYVHESLYLLITRWNALLDHPSSPSSDLENTETVFDTLPWFNFLAFDIIGALAFGRPFGMLETGKDAAPIPSSTQNQAEGKEGKYVEAIKVLNERGDVSATLGCLTPWMRPYAAYHPWFVQRLKSVKHLAGIATAAVSHRLENPPSSDPRDLLSLLQKGKDGNGNELGREELIAEAMTQLIAGSDTTSNSSCAIFYYLATNPSTLEKLQQELDEALFNLDPSSPSVPTYDDVKSLPYLEAVINEALRIHCTSGIGLPRVVPEGGAFVSGTFFKQGTVLSVPTYTVHRDPDIWGDDIEAFRPERWYELDKATMHSAFMPFSTGPRGCVGKNLAATELLLIVSSLAWRYNFQPSIKNQTLPVREGFLRKPTECFLKISRRQHTNTADDP</sequence>
<organism evidence="12">
    <name type="scientific">Phaffia rhodozyma</name>
    <name type="common">Yeast</name>
    <name type="synonym">Xanthophyllomyces dendrorhous</name>
    <dbReference type="NCBI Taxonomy" id="264483"/>
    <lineage>
        <taxon>Eukaryota</taxon>
        <taxon>Fungi</taxon>
        <taxon>Dikarya</taxon>
        <taxon>Basidiomycota</taxon>
        <taxon>Agaricomycotina</taxon>
        <taxon>Tremellomycetes</taxon>
        <taxon>Cystofilobasidiales</taxon>
        <taxon>Mrakiaceae</taxon>
        <taxon>Phaffia</taxon>
    </lineage>
</organism>
<evidence type="ECO:0000256" key="11">
    <source>
        <dbReference type="SAM" id="MobiDB-lite"/>
    </source>
</evidence>
<evidence type="ECO:0000256" key="6">
    <source>
        <dbReference type="ARBA" id="ARBA00023002"/>
    </source>
</evidence>
<dbReference type="PRINTS" id="PR00385">
    <property type="entry name" value="P450"/>
</dbReference>
<feature type="binding site" description="axial binding residue" evidence="9">
    <location>
        <position position="470"/>
    </location>
    <ligand>
        <name>heme</name>
        <dbReference type="ChEBI" id="CHEBI:30413"/>
    </ligand>
    <ligandPart>
        <name>Fe</name>
        <dbReference type="ChEBI" id="CHEBI:18248"/>
    </ligandPart>
</feature>
<comment type="similarity">
    <text evidence="3 10">Belongs to the cytochrome P450 family.</text>
</comment>
<keyword evidence="5 9" id="KW-0479">Metal-binding</keyword>